<dbReference type="AlphaFoldDB" id="A0A0N0LSG5"/>
<reference evidence="2 3" key="1">
    <citation type="submission" date="2014-06" db="EMBL/GenBank/DDBJ databases">
        <title>Helicobacter pullorum isolates in fresh chicken meat - phenotypic and genotypic features.</title>
        <authorList>
            <person name="Borges V."/>
            <person name="Santos A."/>
            <person name="Correia C.B."/>
            <person name="Saraiva M."/>
            <person name="Menard A."/>
            <person name="Vieira L."/>
            <person name="Sampaio D.A."/>
            <person name="Gomes J.P."/>
            <person name="Oleastro M."/>
        </authorList>
    </citation>
    <scope>NUCLEOTIDE SEQUENCE [LARGE SCALE GENOMIC DNA]</scope>
    <source>
        <strain evidence="2 3">229334/12</strain>
    </source>
</reference>
<evidence type="ECO:0000313" key="3">
    <source>
        <dbReference type="Proteomes" id="UP000037997"/>
    </source>
</evidence>
<accession>A0A0N0LSG5</accession>
<evidence type="ECO:0000259" key="1">
    <source>
        <dbReference type="Pfam" id="PF13274"/>
    </source>
</evidence>
<name>A0A0N0LSG5_9HELI</name>
<dbReference type="Proteomes" id="UP000037997">
    <property type="component" value="Unassembled WGS sequence"/>
</dbReference>
<dbReference type="Pfam" id="PF13274">
    <property type="entry name" value="SocA_Panacea"/>
    <property type="match status" value="1"/>
</dbReference>
<dbReference type="EMBL" id="JNOC01000103">
    <property type="protein sequence ID" value="KPH54738.1"/>
    <property type="molecule type" value="Genomic_DNA"/>
</dbReference>
<evidence type="ECO:0000313" key="2">
    <source>
        <dbReference type="EMBL" id="KPH54738.1"/>
    </source>
</evidence>
<dbReference type="RefSeq" id="WP_054198703.1">
    <property type="nucleotide sequence ID" value="NZ_JNOC01000103.1"/>
</dbReference>
<dbReference type="PATRIC" id="fig|35818.11.peg.62"/>
<dbReference type="InterPro" id="IPR025272">
    <property type="entry name" value="SocA_Panacea"/>
</dbReference>
<feature type="domain" description="Antitoxin SocA-like Panacea" evidence="1">
    <location>
        <begin position="29"/>
        <end position="137"/>
    </location>
</feature>
<sequence>MDKTKAVIAYIVNYFQCNNSPKNLSKVKLVKILWFADREFMYKYYRQLTNLEYRKMPYGPMPTNIDSLLQSMEKEAIIKSFEANNGVGYPQQSFMCLKEPNLNDFTAQEISLLDRIIIELQDKSATQLSNQTHDELWESIEQGKIMPLESVFLQDIIPATQDDVNG</sequence>
<protein>
    <recommendedName>
        <fullName evidence="1">Antitoxin SocA-like Panacea domain-containing protein</fullName>
    </recommendedName>
</protein>
<organism evidence="2 3">
    <name type="scientific">Helicobacter pullorum</name>
    <dbReference type="NCBI Taxonomy" id="35818"/>
    <lineage>
        <taxon>Bacteria</taxon>
        <taxon>Pseudomonadati</taxon>
        <taxon>Campylobacterota</taxon>
        <taxon>Epsilonproteobacteria</taxon>
        <taxon>Campylobacterales</taxon>
        <taxon>Helicobacteraceae</taxon>
        <taxon>Helicobacter</taxon>
    </lineage>
</organism>
<comment type="caution">
    <text evidence="2">The sequence shown here is derived from an EMBL/GenBank/DDBJ whole genome shotgun (WGS) entry which is preliminary data.</text>
</comment>
<gene>
    <name evidence="2" type="ORF">HPU229334_00325</name>
</gene>
<proteinExistence type="predicted"/>